<evidence type="ECO:0000256" key="1">
    <source>
        <dbReference type="ARBA" id="ARBA00003394"/>
    </source>
</evidence>
<dbReference type="InterPro" id="IPR039901">
    <property type="entry name" value="Kdotransferase"/>
</dbReference>
<feature type="transmembrane region" description="Helical" evidence="10">
    <location>
        <begin position="6"/>
        <end position="24"/>
    </location>
</feature>
<dbReference type="GO" id="GO:0043842">
    <property type="term" value="F:Kdo transferase activity"/>
    <property type="evidence" value="ECO:0007669"/>
    <property type="project" value="UniProtKB-EC"/>
</dbReference>
<gene>
    <name evidence="12" type="ORF">Deia_00068</name>
</gene>
<protein>
    <recommendedName>
        <fullName evidence="4 10">3-deoxy-D-manno-octulosonic acid transferase</fullName>
        <shortName evidence="10">Kdo transferase</shortName>
        <ecNumber evidence="3 10">2.4.99.12</ecNumber>
    </recommendedName>
    <alternativeName>
        <fullName evidence="6 10">Lipid IV(A) 3-deoxy-D-manno-octulosonic acid transferase</fullName>
    </alternativeName>
</protein>
<feature type="transmembrane region" description="Helical" evidence="10">
    <location>
        <begin position="125"/>
        <end position="144"/>
    </location>
</feature>
<organism evidence="12 13">
    <name type="scientific">Candidatus Deianiraea vastatrix</name>
    <dbReference type="NCBI Taxonomy" id="2163644"/>
    <lineage>
        <taxon>Bacteria</taxon>
        <taxon>Pseudomonadati</taxon>
        <taxon>Pseudomonadota</taxon>
        <taxon>Alphaproteobacteria</taxon>
        <taxon>Rickettsiales</taxon>
        <taxon>Candidatus Deianiraeaceae</taxon>
        <taxon>Candidatus Deianiraea</taxon>
    </lineage>
</organism>
<evidence type="ECO:0000259" key="11">
    <source>
        <dbReference type="Pfam" id="PF04413"/>
    </source>
</evidence>
<feature type="transmembrane region" description="Helical" evidence="10">
    <location>
        <begin position="99"/>
        <end position="119"/>
    </location>
</feature>
<keyword evidence="10" id="KW-0472">Membrane</keyword>
<comment type="pathway">
    <text evidence="2 10">Bacterial outer membrane biogenesis; LPS core biosynthesis.</text>
</comment>
<reference evidence="12 13" key="1">
    <citation type="journal article" date="2019" name="ISME J.">
        <title>Deianiraea, an extracellular bacterium associated with the ciliate Paramecium, suggests an alternative scenario for the evolution of Rickettsiales.</title>
        <authorList>
            <person name="Castelli M."/>
            <person name="Sabaneyeva E."/>
            <person name="Lanzoni O."/>
            <person name="Lebedeva N."/>
            <person name="Floriano A.M."/>
            <person name="Gaiarsa S."/>
            <person name="Benken K."/>
            <person name="Modeo L."/>
            <person name="Bandi C."/>
            <person name="Potekhin A."/>
            <person name="Sassera D."/>
            <person name="Petroni G."/>
        </authorList>
    </citation>
    <scope>NUCLEOTIDE SEQUENCE [LARGE SCALE GENOMIC DNA]</scope>
    <source>
        <strain evidence="12">CyL4-1</strain>
    </source>
</reference>
<comment type="function">
    <text evidence="1 10">Involved in lipopolysaccharide (LPS) biosynthesis. Catalyzes the transfer of 3-deoxy-D-manno-octulosonate (Kdo) residue(s) from CMP-Kdo to lipid IV(A), the tetraacyldisaccharide-1,4'-bisphosphate precursor of lipid A.</text>
</comment>
<dbReference type="EC" id="2.4.99.12" evidence="3 10"/>
<dbReference type="Gene3D" id="3.40.50.11720">
    <property type="entry name" value="3-Deoxy-D-manno-octulosonic-acid transferase, N-terminal domain"/>
    <property type="match status" value="1"/>
</dbReference>
<feature type="domain" description="3-deoxy-D-manno-octulosonic-acid transferase N-terminal" evidence="11">
    <location>
        <begin position="35"/>
        <end position="208"/>
    </location>
</feature>
<evidence type="ECO:0000256" key="3">
    <source>
        <dbReference type="ARBA" id="ARBA00012621"/>
    </source>
</evidence>
<dbReference type="GO" id="GO:0005886">
    <property type="term" value="C:plasma membrane"/>
    <property type="evidence" value="ECO:0007669"/>
    <property type="project" value="UniProtKB-SubCell"/>
</dbReference>
<evidence type="ECO:0000256" key="8">
    <source>
        <dbReference type="PIRSR" id="PIRSR639901-1"/>
    </source>
</evidence>
<keyword evidence="10" id="KW-0812">Transmembrane</keyword>
<dbReference type="RefSeq" id="WP_146820190.1">
    <property type="nucleotide sequence ID" value="NZ_CP029077.1"/>
</dbReference>
<evidence type="ECO:0000313" key="13">
    <source>
        <dbReference type="Proteomes" id="UP000321934"/>
    </source>
</evidence>
<evidence type="ECO:0000256" key="6">
    <source>
        <dbReference type="ARBA" id="ARBA00031445"/>
    </source>
</evidence>
<keyword evidence="10" id="KW-0448">Lipopolysaccharide biosynthesis</keyword>
<evidence type="ECO:0000256" key="7">
    <source>
        <dbReference type="ARBA" id="ARBA00049183"/>
    </source>
</evidence>
<feature type="active site" description="Proton acceptor" evidence="8">
    <location>
        <position position="59"/>
    </location>
</feature>
<comment type="caution">
    <text evidence="10">Lacks conserved residue(s) required for the propagation of feature annotation.</text>
</comment>
<dbReference type="PANTHER" id="PTHR42755:SF1">
    <property type="entry name" value="3-DEOXY-D-MANNO-OCTULOSONIC ACID TRANSFERASE, MITOCHONDRIAL-RELATED"/>
    <property type="match status" value="1"/>
</dbReference>
<dbReference type="OrthoDB" id="9789797at2"/>
<keyword evidence="13" id="KW-1185">Reference proteome</keyword>
<dbReference type="GO" id="GO:0009244">
    <property type="term" value="P:lipopolysaccharide core region biosynthetic process"/>
    <property type="evidence" value="ECO:0007669"/>
    <property type="project" value="UniProtKB-UniRule"/>
</dbReference>
<dbReference type="GO" id="GO:0009245">
    <property type="term" value="P:lipid A biosynthetic process"/>
    <property type="evidence" value="ECO:0007669"/>
    <property type="project" value="TreeGrafter"/>
</dbReference>
<evidence type="ECO:0000256" key="5">
    <source>
        <dbReference type="ARBA" id="ARBA00022679"/>
    </source>
</evidence>
<evidence type="ECO:0000256" key="9">
    <source>
        <dbReference type="PIRSR" id="PIRSR639901-2"/>
    </source>
</evidence>
<comment type="catalytic activity">
    <reaction evidence="7 10">
        <text>lipid IVA (E. coli) + CMP-3-deoxy-beta-D-manno-octulosonate = alpha-Kdo-(2-&gt;6)-lipid IVA (E. coli) + CMP + H(+)</text>
        <dbReference type="Rhea" id="RHEA:28066"/>
        <dbReference type="ChEBI" id="CHEBI:15378"/>
        <dbReference type="ChEBI" id="CHEBI:58603"/>
        <dbReference type="ChEBI" id="CHEBI:60364"/>
        <dbReference type="ChEBI" id="CHEBI:60377"/>
        <dbReference type="ChEBI" id="CHEBI:85987"/>
        <dbReference type="EC" id="2.4.99.12"/>
    </reaction>
</comment>
<comment type="similarity">
    <text evidence="10">Belongs to the glycosyltransferase group 1 family.</text>
</comment>
<dbReference type="EMBL" id="CP029077">
    <property type="protein sequence ID" value="QED22882.1"/>
    <property type="molecule type" value="Genomic_DNA"/>
</dbReference>
<feature type="site" description="Transition state stabilizer" evidence="9">
    <location>
        <position position="129"/>
    </location>
</feature>
<dbReference type="AlphaFoldDB" id="A0A5B8XC03"/>
<keyword evidence="10" id="KW-1133">Transmembrane helix</keyword>
<evidence type="ECO:0000313" key="12">
    <source>
        <dbReference type="EMBL" id="QED22882.1"/>
    </source>
</evidence>
<dbReference type="Pfam" id="PF04413">
    <property type="entry name" value="Glycos_transf_N"/>
    <property type="match status" value="1"/>
</dbReference>
<evidence type="ECO:0000256" key="10">
    <source>
        <dbReference type="RuleBase" id="RU365103"/>
    </source>
</evidence>
<dbReference type="InterPro" id="IPR007507">
    <property type="entry name" value="Glycos_transf_N"/>
</dbReference>
<name>A0A5B8XC03_9RICK</name>
<evidence type="ECO:0000256" key="2">
    <source>
        <dbReference type="ARBA" id="ARBA00004713"/>
    </source>
</evidence>
<dbReference type="Proteomes" id="UP000321934">
    <property type="component" value="Chromosome"/>
</dbReference>
<dbReference type="InterPro" id="IPR038107">
    <property type="entry name" value="Glycos_transf_N_sf"/>
</dbReference>
<feature type="site" description="Transition state stabilizer" evidence="9">
    <location>
        <position position="206"/>
    </location>
</feature>
<dbReference type="PANTHER" id="PTHR42755">
    <property type="entry name" value="3-DEOXY-MANNO-OCTULOSONATE CYTIDYLYLTRANSFERASE"/>
    <property type="match status" value="1"/>
</dbReference>
<accession>A0A5B8XC03</accession>
<dbReference type="UniPathway" id="UPA00958"/>
<sequence length="406" mass="46985">MLIYQIITLIIVIFYPLILIFRAFTKKENLHSIINRFGLFCPIFTRKNVIYIHAASVGEAKSAFKMIETLIKDGYFVKITVMTKTSFSMLMGVFGKNKAIHISYIPFDFAPFVLIFLAILRPKIVIFIESEIWANMIFFSRFFAKKRVFMVNLRMSVKSISRWHGIKKLINFNPIGYFKHIFTAEEKIVENIKIFNKNVDFIGNIKADYVPIYNPKIDIKKYIQNEVLLISSSHEGEEEIALKAILDLGFQVIIAPRRPHRAIDVLNIVKNYDKKPILLTNFLKNPHEITKDDILIVNEIGCMAHFYDIAKLVFVCGSFVPNIGGHNPLESIFHKKPVIIGKFHENCKENVNNLSGKCLEVSDNENITKITQNIIQNYNKYIQNIEKFVSSQQCVSENIINKIMKY</sequence>
<evidence type="ECO:0000256" key="4">
    <source>
        <dbReference type="ARBA" id="ARBA00019077"/>
    </source>
</evidence>
<dbReference type="Gene3D" id="3.40.50.2000">
    <property type="entry name" value="Glycogen Phosphorylase B"/>
    <property type="match status" value="1"/>
</dbReference>
<proteinExistence type="inferred from homology"/>
<keyword evidence="5 10" id="KW-0808">Transferase</keyword>
<keyword evidence="10" id="KW-1003">Cell membrane</keyword>
<comment type="subcellular location">
    <subcellularLocation>
        <location evidence="10">Cell membrane</location>
    </subcellularLocation>
</comment>